<comment type="caution">
    <text evidence="10">The sequence shown here is derived from an EMBL/GenBank/DDBJ whole genome shotgun (WGS) entry which is preliminary data.</text>
</comment>
<dbReference type="Gene3D" id="2.40.50.140">
    <property type="entry name" value="Nucleic acid-binding proteins"/>
    <property type="match status" value="2"/>
</dbReference>
<dbReference type="PANTHER" id="PTHR14513:SF0">
    <property type="entry name" value="PROTECTION OF TELOMERES PROTEIN 1"/>
    <property type="match status" value="1"/>
</dbReference>
<evidence type="ECO:0000256" key="1">
    <source>
        <dbReference type="ARBA" id="ARBA00004123"/>
    </source>
</evidence>
<dbReference type="STRING" id="2512241.A0A553I7J5"/>
<organism evidence="10 11">
    <name type="scientific">Xylaria flabelliformis</name>
    <dbReference type="NCBI Taxonomy" id="2512241"/>
    <lineage>
        <taxon>Eukaryota</taxon>
        <taxon>Fungi</taxon>
        <taxon>Dikarya</taxon>
        <taxon>Ascomycota</taxon>
        <taxon>Pezizomycotina</taxon>
        <taxon>Sordariomycetes</taxon>
        <taxon>Xylariomycetidae</taxon>
        <taxon>Xylariales</taxon>
        <taxon>Xylariaceae</taxon>
        <taxon>Xylaria</taxon>
    </lineage>
</organism>
<evidence type="ECO:0000313" key="10">
    <source>
        <dbReference type="EMBL" id="TRX96175.1"/>
    </source>
</evidence>
<keyword evidence="4" id="KW-0158">Chromosome</keyword>
<evidence type="ECO:0000256" key="6">
    <source>
        <dbReference type="ARBA" id="ARBA00023125"/>
    </source>
</evidence>
<dbReference type="InterPro" id="IPR012340">
    <property type="entry name" value="NA-bd_OB-fold"/>
</dbReference>
<dbReference type="OrthoDB" id="2186770at2759"/>
<feature type="domain" description="Protection of telomeres protein 1 ssDNA-binding" evidence="9">
    <location>
        <begin position="211"/>
        <end position="372"/>
    </location>
</feature>
<evidence type="ECO:0000256" key="8">
    <source>
        <dbReference type="SAM" id="MobiDB-lite"/>
    </source>
</evidence>
<comment type="similarity">
    <text evidence="3">Belongs to the telombin family.</text>
</comment>
<name>A0A553I7J5_9PEZI</name>
<dbReference type="InterPro" id="IPR032042">
    <property type="entry name" value="POT1PC"/>
</dbReference>
<protein>
    <recommendedName>
        <fullName evidence="9">Protection of telomeres protein 1 ssDNA-binding domain-containing protein</fullName>
    </recommendedName>
</protein>
<keyword evidence="7" id="KW-0539">Nucleus</keyword>
<dbReference type="GO" id="GO:0010521">
    <property type="term" value="F:telomerase inhibitor activity"/>
    <property type="evidence" value="ECO:0007669"/>
    <property type="project" value="TreeGrafter"/>
</dbReference>
<dbReference type="SUPFAM" id="SSF50249">
    <property type="entry name" value="Nucleic acid-binding proteins"/>
    <property type="match status" value="2"/>
</dbReference>
<feature type="compositionally biased region" description="Basic and acidic residues" evidence="8">
    <location>
        <begin position="394"/>
        <end position="404"/>
    </location>
</feature>
<evidence type="ECO:0000256" key="5">
    <source>
        <dbReference type="ARBA" id="ARBA00022895"/>
    </source>
</evidence>
<dbReference type="PANTHER" id="PTHR14513">
    <property type="entry name" value="PROTECTION OF TELOMERES 1"/>
    <property type="match status" value="1"/>
</dbReference>
<dbReference type="GO" id="GO:0032210">
    <property type="term" value="P:regulation of telomere maintenance via telomerase"/>
    <property type="evidence" value="ECO:0007669"/>
    <property type="project" value="TreeGrafter"/>
</dbReference>
<dbReference type="GO" id="GO:0016233">
    <property type="term" value="P:telomere capping"/>
    <property type="evidence" value="ECO:0007669"/>
    <property type="project" value="TreeGrafter"/>
</dbReference>
<proteinExistence type="inferred from homology"/>
<evidence type="ECO:0000256" key="7">
    <source>
        <dbReference type="ARBA" id="ARBA00023242"/>
    </source>
</evidence>
<evidence type="ECO:0000256" key="2">
    <source>
        <dbReference type="ARBA" id="ARBA00004574"/>
    </source>
</evidence>
<evidence type="ECO:0000313" key="11">
    <source>
        <dbReference type="Proteomes" id="UP000319160"/>
    </source>
</evidence>
<dbReference type="GO" id="GO:0000783">
    <property type="term" value="C:nuclear telomere cap complex"/>
    <property type="evidence" value="ECO:0007669"/>
    <property type="project" value="TreeGrafter"/>
</dbReference>
<comment type="subcellular location">
    <subcellularLocation>
        <location evidence="2">Chromosome</location>
        <location evidence="2">Telomere</location>
    </subcellularLocation>
    <subcellularLocation>
        <location evidence="1">Nucleus</location>
    </subcellularLocation>
</comment>
<feature type="region of interest" description="Disordered" evidence="8">
    <location>
        <begin position="384"/>
        <end position="414"/>
    </location>
</feature>
<evidence type="ECO:0000259" key="9">
    <source>
        <dbReference type="Pfam" id="PF16686"/>
    </source>
</evidence>
<dbReference type="Pfam" id="PF16686">
    <property type="entry name" value="POT1PC"/>
    <property type="match status" value="1"/>
</dbReference>
<dbReference type="InterPro" id="IPR028389">
    <property type="entry name" value="POT1"/>
</dbReference>
<keyword evidence="11" id="KW-1185">Reference proteome</keyword>
<dbReference type="AlphaFoldDB" id="A0A553I7J5"/>
<evidence type="ECO:0000256" key="3">
    <source>
        <dbReference type="ARBA" id="ARBA00008442"/>
    </source>
</evidence>
<gene>
    <name evidence="10" type="ORF">FHL15_002899</name>
</gene>
<reference evidence="11" key="1">
    <citation type="submission" date="2019-06" db="EMBL/GenBank/DDBJ databases">
        <title>Draft genome sequence of the griseofulvin-producing fungus Xylaria cubensis strain G536.</title>
        <authorList>
            <person name="Mead M.E."/>
            <person name="Raja H.A."/>
            <person name="Steenwyk J.L."/>
            <person name="Knowles S.L."/>
            <person name="Oberlies N.H."/>
            <person name="Rokas A."/>
        </authorList>
    </citation>
    <scope>NUCLEOTIDE SEQUENCE [LARGE SCALE GENOMIC DNA]</scope>
    <source>
        <strain evidence="11">G536</strain>
    </source>
</reference>
<dbReference type="Proteomes" id="UP000319160">
    <property type="component" value="Unassembled WGS sequence"/>
</dbReference>
<sequence length="697" mass="79397">MAPYPSSSSAKLASRKKDLPSGYTSIDGILAETVPVGKLVNVMGLVKDYQVPIATNGKGEFSLVTFYPAEPDMMKDHKCTITIYDKSIELDDELGLAISIFRTLKDMPKPTAGDVLVINSARVQSYREKISLITNRMTSIHIYSASEIPKPPLSAVGALQPSDDKRPPGEKEHEYVSWLYHYTDKESIPDVATFQKNVDQSGHTKDKFCTLEHVVDGKFCDVIVNVVKAPFDEVEKTTLWVSDYTENDSFHKFSWDGAKQLGERDGNSYDYLDTNIRGASKWAGPFGRRSIQVTCFEPHASHVNSEVQMDQWIRIRNLRIKTGSNGLNLEGVLHEDHNFSRRQVDILRLDGREEECDPRLKEAIRRKADYEKLKKKQLKSLYANESGESAGTKRKAETSDELKNNSRTRRKDARQVALNKVEELDRRAEERLDLNDLVKCESQEQPLTPVPSIIEPVSWKTTVESEAVTLTLPFACAKYRTNVRVVDFRPRRLEDFATWRKSTEYDVLSDYSCDSDSESDDDDDHGLRDHHSGKKIWEWRFALQLEDGDPKSKQKDRFWAVVDNIEGQQLTGMDACDLREDPDVLHALREQLFKLWGNLEEAKLQELQRQITKQRRIAANQPPPSSPMNNDLEYSRQEIGGAENKNQSGIKISNKPFACCIRQYGVRVREPNPLRADAGEHHRWVRVFGLFGTKISG</sequence>
<dbReference type="GO" id="GO:0098505">
    <property type="term" value="F:G-rich strand telomeric DNA binding"/>
    <property type="evidence" value="ECO:0007669"/>
    <property type="project" value="TreeGrafter"/>
</dbReference>
<keyword evidence="5" id="KW-0779">Telomere</keyword>
<evidence type="ECO:0000256" key="4">
    <source>
        <dbReference type="ARBA" id="ARBA00022454"/>
    </source>
</evidence>
<dbReference type="FunFam" id="2.40.50.140:FF:000303">
    <property type="entry name" value="Protection of telomeres protein 1"/>
    <property type="match status" value="1"/>
</dbReference>
<dbReference type="EMBL" id="VFLP01000012">
    <property type="protein sequence ID" value="TRX96175.1"/>
    <property type="molecule type" value="Genomic_DNA"/>
</dbReference>
<keyword evidence="6" id="KW-0238">DNA-binding</keyword>
<accession>A0A553I7J5</accession>